<evidence type="ECO:0000313" key="1">
    <source>
        <dbReference type="EMBL" id="MBW87936.1"/>
    </source>
</evidence>
<proteinExistence type="predicted"/>
<dbReference type="EMBL" id="GGEC01007453">
    <property type="protein sequence ID" value="MBW87936.1"/>
    <property type="molecule type" value="Transcribed_RNA"/>
</dbReference>
<sequence length="22" mass="2756">MLWFYFKLGFVDVDYWIGGENR</sequence>
<protein>
    <submittedName>
        <fullName evidence="1">Uncharacterized protein</fullName>
    </submittedName>
</protein>
<dbReference type="AlphaFoldDB" id="A0A2P2J339"/>
<reference evidence="1" key="1">
    <citation type="submission" date="2018-02" db="EMBL/GenBank/DDBJ databases">
        <title>Rhizophora mucronata_Transcriptome.</title>
        <authorList>
            <person name="Meera S.P."/>
            <person name="Sreeshan A."/>
            <person name="Augustine A."/>
        </authorList>
    </citation>
    <scope>NUCLEOTIDE SEQUENCE</scope>
    <source>
        <tissue evidence="1">Leaf</tissue>
    </source>
</reference>
<accession>A0A2P2J339</accession>
<name>A0A2P2J339_RHIMU</name>
<organism evidence="1">
    <name type="scientific">Rhizophora mucronata</name>
    <name type="common">Asiatic mangrove</name>
    <dbReference type="NCBI Taxonomy" id="61149"/>
    <lineage>
        <taxon>Eukaryota</taxon>
        <taxon>Viridiplantae</taxon>
        <taxon>Streptophyta</taxon>
        <taxon>Embryophyta</taxon>
        <taxon>Tracheophyta</taxon>
        <taxon>Spermatophyta</taxon>
        <taxon>Magnoliopsida</taxon>
        <taxon>eudicotyledons</taxon>
        <taxon>Gunneridae</taxon>
        <taxon>Pentapetalae</taxon>
        <taxon>rosids</taxon>
        <taxon>fabids</taxon>
        <taxon>Malpighiales</taxon>
        <taxon>Rhizophoraceae</taxon>
        <taxon>Rhizophora</taxon>
    </lineage>
</organism>